<dbReference type="EMBL" id="VZPQ01000247">
    <property type="protein sequence ID" value="KAB0554726.1"/>
    <property type="molecule type" value="Genomic_DNA"/>
</dbReference>
<dbReference type="InterPro" id="IPR005119">
    <property type="entry name" value="LysR_subst-bd"/>
</dbReference>
<dbReference type="PANTHER" id="PTHR30537">
    <property type="entry name" value="HTH-TYPE TRANSCRIPTIONAL REGULATOR"/>
    <property type="match status" value="1"/>
</dbReference>
<dbReference type="GO" id="GO:0043565">
    <property type="term" value="F:sequence-specific DNA binding"/>
    <property type="evidence" value="ECO:0007669"/>
    <property type="project" value="TreeGrafter"/>
</dbReference>
<reference evidence="3 4" key="1">
    <citation type="submission" date="2019-09" db="EMBL/GenBank/DDBJ databases">
        <title>Draft genome sequences of 48 bacterial type strains from the CCUG.</title>
        <authorList>
            <person name="Tunovic T."/>
            <person name="Pineiro-Iglesias B."/>
            <person name="Unosson C."/>
            <person name="Inganas E."/>
            <person name="Ohlen M."/>
            <person name="Cardew S."/>
            <person name="Jensie-Markopoulos S."/>
            <person name="Salva-Serra F."/>
            <person name="Jaen-Luchoro D."/>
            <person name="Karlsson R."/>
            <person name="Svensson-Stadler L."/>
            <person name="Chun J."/>
            <person name="Moore E."/>
        </authorList>
    </citation>
    <scope>NUCLEOTIDE SEQUENCE [LARGE SCALE GENOMIC DNA]</scope>
    <source>
        <strain evidence="3 4">CCUG 51524</strain>
    </source>
</reference>
<dbReference type="SUPFAM" id="SSF53850">
    <property type="entry name" value="Periplasmic binding protein-like II"/>
    <property type="match status" value="1"/>
</dbReference>
<dbReference type="Proteomes" id="UP000423257">
    <property type="component" value="Unassembled WGS sequence"/>
</dbReference>
<proteinExistence type="inferred from homology"/>
<evidence type="ECO:0000256" key="1">
    <source>
        <dbReference type="ARBA" id="ARBA00009437"/>
    </source>
</evidence>
<dbReference type="PANTHER" id="PTHR30537:SF1">
    <property type="entry name" value="HTH-TYPE TRANSCRIPTIONAL REGULATOR PGRR"/>
    <property type="match status" value="1"/>
</dbReference>
<dbReference type="GO" id="GO:0006351">
    <property type="term" value="P:DNA-templated transcription"/>
    <property type="evidence" value="ECO:0007669"/>
    <property type="project" value="TreeGrafter"/>
</dbReference>
<organism evidence="3 4">
    <name type="scientific">Pseudomonas palleroniana</name>
    <dbReference type="NCBI Taxonomy" id="191390"/>
    <lineage>
        <taxon>Bacteria</taxon>
        <taxon>Pseudomonadati</taxon>
        <taxon>Pseudomonadota</taxon>
        <taxon>Gammaproteobacteria</taxon>
        <taxon>Pseudomonadales</taxon>
        <taxon>Pseudomonadaceae</taxon>
        <taxon>Pseudomonas</taxon>
    </lineage>
</organism>
<protein>
    <submittedName>
        <fullName evidence="3">LysR family transcriptional regulator</fullName>
    </submittedName>
</protein>
<accession>A0A6H9RVF7</accession>
<dbReference type="AlphaFoldDB" id="A0A6H9RVF7"/>
<dbReference type="Pfam" id="PF03466">
    <property type="entry name" value="LysR_substrate"/>
    <property type="match status" value="1"/>
</dbReference>
<feature type="non-terminal residue" evidence="3">
    <location>
        <position position="1"/>
    </location>
</feature>
<comment type="similarity">
    <text evidence="1">Belongs to the LysR transcriptional regulatory family.</text>
</comment>
<dbReference type="GO" id="GO:0003700">
    <property type="term" value="F:DNA-binding transcription factor activity"/>
    <property type="evidence" value="ECO:0007669"/>
    <property type="project" value="TreeGrafter"/>
</dbReference>
<dbReference type="RefSeq" id="WP_249044074.1">
    <property type="nucleotide sequence ID" value="NZ_VZPQ01000247.1"/>
</dbReference>
<dbReference type="Gene3D" id="3.40.190.290">
    <property type="match status" value="1"/>
</dbReference>
<gene>
    <name evidence="3" type="ORF">F7R03_29155</name>
</gene>
<comment type="caution">
    <text evidence="3">The sequence shown here is derived from an EMBL/GenBank/DDBJ whole genome shotgun (WGS) entry which is preliminary data.</text>
</comment>
<sequence length="147" mass="16228">SLAGDMIAVPVGPPQSFVTVASPTYLAAKGIAQAPRDLLDHACIARRFPSGKLYAWEYQAQGQPIRLSVTGPLILEDDALMIQAAKDGAGIAYVYEELVRDDIRNGQLTELLAQWKAPPSRFFLYYPSRRHVPPALKAFIEFIRADD</sequence>
<name>A0A6H9RVF7_9PSED</name>
<evidence type="ECO:0000259" key="2">
    <source>
        <dbReference type="Pfam" id="PF03466"/>
    </source>
</evidence>
<evidence type="ECO:0000313" key="3">
    <source>
        <dbReference type="EMBL" id="KAB0554726.1"/>
    </source>
</evidence>
<feature type="domain" description="LysR substrate-binding" evidence="2">
    <location>
        <begin position="7"/>
        <end position="145"/>
    </location>
</feature>
<evidence type="ECO:0000313" key="4">
    <source>
        <dbReference type="Proteomes" id="UP000423257"/>
    </source>
</evidence>
<dbReference type="InterPro" id="IPR058163">
    <property type="entry name" value="LysR-type_TF_proteobact-type"/>
</dbReference>